<feature type="non-terminal residue" evidence="2">
    <location>
        <position position="1"/>
    </location>
</feature>
<feature type="transmembrane region" description="Helical" evidence="1">
    <location>
        <begin position="32"/>
        <end position="54"/>
    </location>
</feature>
<evidence type="ECO:0008006" key="3">
    <source>
        <dbReference type="Google" id="ProtNLM"/>
    </source>
</evidence>
<protein>
    <recommendedName>
        <fullName evidence="3">NADH:quinone oxidoreductase/Mrp antiporter membrane subunit domain-containing protein</fullName>
    </recommendedName>
</protein>
<dbReference type="AlphaFoldDB" id="X1UIW4"/>
<evidence type="ECO:0000313" key="2">
    <source>
        <dbReference type="EMBL" id="GAJ17408.1"/>
    </source>
</evidence>
<comment type="caution">
    <text evidence="2">The sequence shown here is derived from an EMBL/GenBank/DDBJ whole genome shotgun (WGS) entry which is preliminary data.</text>
</comment>
<organism evidence="2">
    <name type="scientific">marine sediment metagenome</name>
    <dbReference type="NCBI Taxonomy" id="412755"/>
    <lineage>
        <taxon>unclassified sequences</taxon>
        <taxon>metagenomes</taxon>
        <taxon>ecological metagenomes</taxon>
    </lineage>
</organism>
<keyword evidence="1" id="KW-0812">Transmembrane</keyword>
<keyword evidence="1" id="KW-0472">Membrane</keyword>
<name>X1UIW4_9ZZZZ</name>
<reference evidence="2" key="1">
    <citation type="journal article" date="2014" name="Front. Microbiol.">
        <title>High frequency of phylogenetically diverse reductive dehalogenase-homologous genes in deep subseafloor sedimentary metagenomes.</title>
        <authorList>
            <person name="Kawai M."/>
            <person name="Futagami T."/>
            <person name="Toyoda A."/>
            <person name="Takaki Y."/>
            <person name="Nishi S."/>
            <person name="Hori S."/>
            <person name="Arai W."/>
            <person name="Tsubouchi T."/>
            <person name="Morono Y."/>
            <person name="Uchiyama I."/>
            <person name="Ito T."/>
            <person name="Fujiyama A."/>
            <person name="Inagaki F."/>
            <person name="Takami H."/>
        </authorList>
    </citation>
    <scope>NUCLEOTIDE SEQUENCE</scope>
    <source>
        <strain evidence="2">Expedition CK06-06</strain>
    </source>
</reference>
<accession>X1UIW4</accession>
<keyword evidence="1" id="KW-1133">Transmembrane helix</keyword>
<sequence length="67" mass="7143">NSVISAYYYLRVVKVMWMGKPASEAKVPSSGALRLALALSCLGVLLLGVVPGLIMKLAEVAAKMFVF</sequence>
<dbReference type="EMBL" id="BARW01041683">
    <property type="protein sequence ID" value="GAJ17408.1"/>
    <property type="molecule type" value="Genomic_DNA"/>
</dbReference>
<evidence type="ECO:0000256" key="1">
    <source>
        <dbReference type="SAM" id="Phobius"/>
    </source>
</evidence>
<proteinExistence type="predicted"/>
<gene>
    <name evidence="2" type="ORF">S12H4_62261</name>
</gene>